<evidence type="ECO:0000313" key="3">
    <source>
        <dbReference type="Proteomes" id="UP000256690"/>
    </source>
</evidence>
<accession>A0A3D8QZZ6</accession>
<sequence>MGRPKGKRASKSNKSPPAIMKRQKAKDKASKQVAALFKTELEPDPHGQYGILNYFYNETGESLENQVKCLKERVRDLEIYVRNTIRTADWLEGDFFEWSIILPHHFPFEFGANFGLTWNLAQNFAIDDIAVLSKRQKQQVVASLEGWLVQEDLDSIHARLQPGLQARLGKALVEAFLNKTVIDIMFRHPFWYLAENADEADSDEIGMEYAQVWRSITTRLCNSVRIAQTDDYTLGKAIKARRDARCKALAADLLSNKALLSLLSPVKDPAQRLHAFTMVLQQISQSAVDMIAQIPRLNFHTLGDIGMGFSADIMQVDYDSVPKDGHRVLGLTRPYVFRTINEDEVEEEIVLVAKAEALIADKMSDDERRRTKKPKV</sequence>
<dbReference type="AlphaFoldDB" id="A0A3D8QZZ6"/>
<protein>
    <submittedName>
        <fullName evidence="2">Uncharacterized protein</fullName>
    </submittedName>
</protein>
<dbReference type="EMBL" id="PVWQ01000012">
    <property type="protein sequence ID" value="RDW67383.1"/>
    <property type="molecule type" value="Genomic_DNA"/>
</dbReference>
<keyword evidence="3" id="KW-1185">Reference proteome</keyword>
<organism evidence="2 3">
    <name type="scientific">Aspergillus mulundensis</name>
    <dbReference type="NCBI Taxonomy" id="1810919"/>
    <lineage>
        <taxon>Eukaryota</taxon>
        <taxon>Fungi</taxon>
        <taxon>Dikarya</taxon>
        <taxon>Ascomycota</taxon>
        <taxon>Pezizomycotina</taxon>
        <taxon>Eurotiomycetes</taxon>
        <taxon>Eurotiomycetidae</taxon>
        <taxon>Eurotiales</taxon>
        <taxon>Aspergillaceae</taxon>
        <taxon>Aspergillus</taxon>
        <taxon>Aspergillus subgen. Nidulantes</taxon>
    </lineage>
</organism>
<dbReference type="RefSeq" id="XP_026600351.1">
    <property type="nucleotide sequence ID" value="XM_026751265.1"/>
</dbReference>
<name>A0A3D8QZZ6_9EURO</name>
<comment type="caution">
    <text evidence="2">The sequence shown here is derived from an EMBL/GenBank/DDBJ whole genome shotgun (WGS) entry which is preliminary data.</text>
</comment>
<evidence type="ECO:0000313" key="2">
    <source>
        <dbReference type="EMBL" id="RDW67383.1"/>
    </source>
</evidence>
<feature type="compositionally biased region" description="Basic residues" evidence="1">
    <location>
        <begin position="1"/>
        <end position="11"/>
    </location>
</feature>
<proteinExistence type="predicted"/>
<dbReference type="Proteomes" id="UP000256690">
    <property type="component" value="Unassembled WGS sequence"/>
</dbReference>
<evidence type="ECO:0000256" key="1">
    <source>
        <dbReference type="SAM" id="MobiDB-lite"/>
    </source>
</evidence>
<dbReference type="GeneID" id="38119619"/>
<dbReference type="OrthoDB" id="4502630at2759"/>
<gene>
    <name evidence="2" type="ORF">DSM5745_09249</name>
</gene>
<feature type="region of interest" description="Disordered" evidence="1">
    <location>
        <begin position="1"/>
        <end position="26"/>
    </location>
</feature>
<reference evidence="2 3" key="1">
    <citation type="journal article" date="2018" name="IMA Fungus">
        <title>IMA Genome-F 9: Draft genome sequence of Annulohypoxylon stygium, Aspergillus mulundensis, Berkeleyomyces basicola (syn. Thielaviopsis basicola), Ceratocystis smalleyi, two Cercospora beticola strains, Coleophoma cylindrospora, Fusarium fracticaudum, Phialophora cf. hyalina, and Morchella septimelata.</title>
        <authorList>
            <person name="Wingfield B.D."/>
            <person name="Bills G.F."/>
            <person name="Dong Y."/>
            <person name="Huang W."/>
            <person name="Nel W.J."/>
            <person name="Swalarsk-Parry B.S."/>
            <person name="Vaghefi N."/>
            <person name="Wilken P.M."/>
            <person name="An Z."/>
            <person name="de Beer Z.W."/>
            <person name="De Vos L."/>
            <person name="Chen L."/>
            <person name="Duong T.A."/>
            <person name="Gao Y."/>
            <person name="Hammerbacher A."/>
            <person name="Kikkert J.R."/>
            <person name="Li Y."/>
            <person name="Li H."/>
            <person name="Li K."/>
            <person name="Li Q."/>
            <person name="Liu X."/>
            <person name="Ma X."/>
            <person name="Naidoo K."/>
            <person name="Pethybridge S.J."/>
            <person name="Sun J."/>
            <person name="Steenkamp E.T."/>
            <person name="van der Nest M.A."/>
            <person name="van Wyk S."/>
            <person name="Wingfield M.J."/>
            <person name="Xiong C."/>
            <person name="Yue Q."/>
            <person name="Zhang X."/>
        </authorList>
    </citation>
    <scope>NUCLEOTIDE SEQUENCE [LARGE SCALE GENOMIC DNA]</scope>
    <source>
        <strain evidence="2 3">DSM 5745</strain>
    </source>
</reference>